<keyword evidence="3" id="KW-0813">Transport</keyword>
<dbReference type="InterPro" id="IPR051535">
    <property type="entry name" value="Siderophore_ABC-ATPase"/>
</dbReference>
<dbReference type="GO" id="GO:0006826">
    <property type="term" value="P:iron ion transport"/>
    <property type="evidence" value="ECO:0007669"/>
    <property type="project" value="UniProtKB-KW"/>
</dbReference>
<evidence type="ECO:0000256" key="4">
    <source>
        <dbReference type="ARBA" id="ARBA00022475"/>
    </source>
</evidence>
<keyword evidence="12" id="KW-0614">Plasmid</keyword>
<reference evidence="12" key="1">
    <citation type="submission" date="2024-07" db="EMBL/GenBank/DDBJ databases">
        <title>Genome Analysis of a Potential Novel Vibrio Species Secreting pH- and Thermo-stable Alginate Lyase and its Application in Producing Alginate Oligosaccharides.</title>
        <authorList>
            <person name="Huang H."/>
            <person name="Bao K."/>
        </authorList>
    </citation>
    <scope>NUCLEOTIDE SEQUENCE</scope>
    <source>
        <strain evidence="12">HB236076</strain>
        <plasmid evidence="12">p-HB236076</plasmid>
    </source>
</reference>
<dbReference type="PANTHER" id="PTHR42771">
    <property type="entry name" value="IRON(3+)-HYDROXAMATE IMPORT ATP-BINDING PROTEIN FHUC"/>
    <property type="match status" value="1"/>
</dbReference>
<dbReference type="InterPro" id="IPR027417">
    <property type="entry name" value="P-loop_NTPase"/>
</dbReference>
<comment type="similarity">
    <text evidence="2">Belongs to the ABC transporter superfamily.</text>
</comment>
<comment type="subcellular location">
    <subcellularLocation>
        <location evidence="1">Cell membrane</location>
        <topology evidence="1">Peripheral membrane protein</topology>
    </subcellularLocation>
</comment>
<dbReference type="GO" id="GO:0005524">
    <property type="term" value="F:ATP binding"/>
    <property type="evidence" value="ECO:0007669"/>
    <property type="project" value="UniProtKB-KW"/>
</dbReference>
<dbReference type="FunFam" id="3.40.50.300:FF:000134">
    <property type="entry name" value="Iron-enterobactin ABC transporter ATP-binding protein"/>
    <property type="match status" value="1"/>
</dbReference>
<keyword evidence="7 12" id="KW-0067">ATP-binding</keyword>
<sequence>MIVLEKLSKRFGKKPVVEQVSTQFEKGKVTSIIGPNGAGKSTVLGMMARLLERDQGRVYIDETELANWQTQSLAKRLAVLKQSNSMNMRFTVEELVSFGRFPHSQGKLQANDRQKVATAMAYLGLTDLANRYLDELSGGQRQLAFIAMVLAQDTDYVLLDEPLNNLDIKHSLTIMKNIQALARDLGKAVIIVIHDINFAASYSDYIVALKNGAVMADGKVDEVIDAKVLESIYEVPFNIVEVQGKKMCTYY</sequence>
<feature type="domain" description="ABC transporter" evidence="11">
    <location>
        <begin position="2"/>
        <end position="236"/>
    </location>
</feature>
<evidence type="ECO:0000256" key="7">
    <source>
        <dbReference type="ARBA" id="ARBA00022840"/>
    </source>
</evidence>
<evidence type="ECO:0000256" key="10">
    <source>
        <dbReference type="ARBA" id="ARBA00023136"/>
    </source>
</evidence>
<dbReference type="PROSITE" id="PS50893">
    <property type="entry name" value="ABC_TRANSPORTER_2"/>
    <property type="match status" value="1"/>
</dbReference>
<keyword evidence="4" id="KW-1003">Cell membrane</keyword>
<accession>A0AB39HE25</accession>
<dbReference type="EMBL" id="CP162602">
    <property type="protein sequence ID" value="XDK26531.1"/>
    <property type="molecule type" value="Genomic_DNA"/>
</dbReference>
<keyword evidence="6" id="KW-0547">Nucleotide-binding</keyword>
<dbReference type="AlphaFoldDB" id="A0AB39HE25"/>
<dbReference type="PROSITE" id="PS00211">
    <property type="entry name" value="ABC_TRANSPORTER_1"/>
    <property type="match status" value="1"/>
</dbReference>
<evidence type="ECO:0000313" key="12">
    <source>
        <dbReference type="EMBL" id="XDK26531.1"/>
    </source>
</evidence>
<keyword evidence="9" id="KW-0406">Ion transport</keyword>
<protein>
    <submittedName>
        <fullName evidence="12">ABC transporter ATP-binding protein</fullName>
    </submittedName>
</protein>
<dbReference type="CDD" id="cd03214">
    <property type="entry name" value="ABC_Iron-Siderophores_B12_Hemin"/>
    <property type="match status" value="1"/>
</dbReference>
<keyword evidence="10" id="KW-0472">Membrane</keyword>
<dbReference type="Gene3D" id="3.40.50.300">
    <property type="entry name" value="P-loop containing nucleotide triphosphate hydrolases"/>
    <property type="match status" value="1"/>
</dbReference>
<dbReference type="KEGG" id="vih:AB0763_15935"/>
<dbReference type="SUPFAM" id="SSF52540">
    <property type="entry name" value="P-loop containing nucleoside triphosphate hydrolases"/>
    <property type="match status" value="1"/>
</dbReference>
<evidence type="ECO:0000256" key="2">
    <source>
        <dbReference type="ARBA" id="ARBA00005417"/>
    </source>
</evidence>
<name>A0AB39HE25_9VIBR</name>
<geneLocation type="plasmid" evidence="12">
    <name>p-HB236076</name>
</geneLocation>
<proteinExistence type="inferred from homology"/>
<dbReference type="GO" id="GO:0016887">
    <property type="term" value="F:ATP hydrolysis activity"/>
    <property type="evidence" value="ECO:0007669"/>
    <property type="project" value="InterPro"/>
</dbReference>
<organism evidence="12">
    <name type="scientific">Vibrio sp. HB236076</name>
    <dbReference type="NCBI Taxonomy" id="3232307"/>
    <lineage>
        <taxon>Bacteria</taxon>
        <taxon>Pseudomonadati</taxon>
        <taxon>Pseudomonadota</taxon>
        <taxon>Gammaproteobacteria</taxon>
        <taxon>Vibrionales</taxon>
        <taxon>Vibrionaceae</taxon>
        <taxon>Vibrio</taxon>
    </lineage>
</organism>
<keyword evidence="5" id="KW-0410">Iron transport</keyword>
<evidence type="ECO:0000256" key="1">
    <source>
        <dbReference type="ARBA" id="ARBA00004202"/>
    </source>
</evidence>
<evidence type="ECO:0000256" key="3">
    <source>
        <dbReference type="ARBA" id="ARBA00022448"/>
    </source>
</evidence>
<gene>
    <name evidence="12" type="ORF">AB0763_15935</name>
</gene>
<evidence type="ECO:0000256" key="6">
    <source>
        <dbReference type="ARBA" id="ARBA00022741"/>
    </source>
</evidence>
<dbReference type="InterPro" id="IPR003439">
    <property type="entry name" value="ABC_transporter-like_ATP-bd"/>
</dbReference>
<dbReference type="RefSeq" id="WP_306099436.1">
    <property type="nucleotide sequence ID" value="NZ_CP162602.1"/>
</dbReference>
<evidence type="ECO:0000256" key="9">
    <source>
        <dbReference type="ARBA" id="ARBA00023065"/>
    </source>
</evidence>
<dbReference type="InterPro" id="IPR003593">
    <property type="entry name" value="AAA+_ATPase"/>
</dbReference>
<dbReference type="Pfam" id="PF00005">
    <property type="entry name" value="ABC_tran"/>
    <property type="match status" value="1"/>
</dbReference>
<evidence type="ECO:0000259" key="11">
    <source>
        <dbReference type="PROSITE" id="PS50893"/>
    </source>
</evidence>
<evidence type="ECO:0000256" key="5">
    <source>
        <dbReference type="ARBA" id="ARBA00022496"/>
    </source>
</evidence>
<evidence type="ECO:0000256" key="8">
    <source>
        <dbReference type="ARBA" id="ARBA00023004"/>
    </source>
</evidence>
<dbReference type="SMART" id="SM00382">
    <property type="entry name" value="AAA"/>
    <property type="match status" value="1"/>
</dbReference>
<dbReference type="InterPro" id="IPR017871">
    <property type="entry name" value="ABC_transporter-like_CS"/>
</dbReference>
<keyword evidence="8" id="KW-0408">Iron</keyword>
<dbReference type="PANTHER" id="PTHR42771:SF3">
    <property type="entry name" value="PETROBACTIN IMPORT ATP-BINDING PROTEIN YCLP"/>
    <property type="match status" value="1"/>
</dbReference>
<dbReference type="GO" id="GO:0005886">
    <property type="term" value="C:plasma membrane"/>
    <property type="evidence" value="ECO:0007669"/>
    <property type="project" value="UniProtKB-SubCell"/>
</dbReference>